<protein>
    <recommendedName>
        <fullName evidence="2">Ribosome-binding factor A</fullName>
    </recommendedName>
</protein>
<dbReference type="InterPro" id="IPR015946">
    <property type="entry name" value="KH_dom-like_a/b"/>
</dbReference>
<dbReference type="Proteomes" id="UP000001505">
    <property type="component" value="Chromosome"/>
</dbReference>
<comment type="function">
    <text evidence="2">One of several proteins that assist in the late maturation steps of the functional core of the 30S ribosomal subunit. Associates with free 30S ribosomal subunits (but not with 30S subunits that are part of 70S ribosomes or polysomes). Required for efficient processing of 16S rRNA. May interact with the 5'-terminal helix region of 16S rRNA.</text>
</comment>
<dbReference type="GO" id="GO:0030490">
    <property type="term" value="P:maturation of SSU-rRNA"/>
    <property type="evidence" value="ECO:0007669"/>
    <property type="project" value="UniProtKB-UniRule"/>
</dbReference>
<dbReference type="HAMAP" id="MF_00003">
    <property type="entry name" value="RbfA"/>
    <property type="match status" value="1"/>
</dbReference>
<comment type="subcellular location">
    <subcellularLocation>
        <location evidence="2">Cytoplasm</location>
    </subcellularLocation>
</comment>
<dbReference type="InterPro" id="IPR023799">
    <property type="entry name" value="RbfA_dom_sf"/>
</dbReference>
<keyword evidence="1 2" id="KW-0690">Ribosome biogenesis</keyword>
<evidence type="ECO:0000313" key="4">
    <source>
        <dbReference type="Proteomes" id="UP000001505"/>
    </source>
</evidence>
<dbReference type="RefSeq" id="WP_013181937.1">
    <property type="nucleotide sequence ID" value="NC_014225.1"/>
</dbReference>
<dbReference type="STRING" id="716544.wcw_0857"/>
<dbReference type="EMBL" id="CP001928">
    <property type="protein sequence ID" value="ADI38223.1"/>
    <property type="molecule type" value="Genomic_DNA"/>
</dbReference>
<dbReference type="AlphaFoldDB" id="D6YVR2"/>
<evidence type="ECO:0000256" key="1">
    <source>
        <dbReference type="ARBA" id="ARBA00022517"/>
    </source>
</evidence>
<proteinExistence type="inferred from homology"/>
<dbReference type="Pfam" id="PF02033">
    <property type="entry name" value="RBFA"/>
    <property type="match status" value="1"/>
</dbReference>
<gene>
    <name evidence="2 3" type="primary">rbfA</name>
    <name evidence="3" type="ordered locus">wcw_0857</name>
</gene>
<dbReference type="GO" id="GO:0043024">
    <property type="term" value="F:ribosomal small subunit binding"/>
    <property type="evidence" value="ECO:0007669"/>
    <property type="project" value="TreeGrafter"/>
</dbReference>
<accession>D6YVR2</accession>
<dbReference type="OrthoDB" id="21494at2"/>
<evidence type="ECO:0000313" key="3">
    <source>
        <dbReference type="EMBL" id="ADI38223.1"/>
    </source>
</evidence>
<evidence type="ECO:0000256" key="2">
    <source>
        <dbReference type="HAMAP-Rule" id="MF_00003"/>
    </source>
</evidence>
<dbReference type="PANTHER" id="PTHR33515:SF1">
    <property type="entry name" value="RIBOSOME-BINDING FACTOR A, CHLOROPLASTIC-RELATED"/>
    <property type="match status" value="1"/>
</dbReference>
<dbReference type="SUPFAM" id="SSF89919">
    <property type="entry name" value="Ribosome-binding factor A, RbfA"/>
    <property type="match status" value="1"/>
</dbReference>
<dbReference type="InterPro" id="IPR000238">
    <property type="entry name" value="RbfA"/>
</dbReference>
<organism evidence="3 4">
    <name type="scientific">Waddlia chondrophila (strain ATCC VR-1470 / WSU 86-1044)</name>
    <dbReference type="NCBI Taxonomy" id="716544"/>
    <lineage>
        <taxon>Bacteria</taxon>
        <taxon>Pseudomonadati</taxon>
        <taxon>Chlamydiota</taxon>
        <taxon>Chlamydiia</taxon>
        <taxon>Parachlamydiales</taxon>
        <taxon>Waddliaceae</taxon>
        <taxon>Waddlia</taxon>
    </lineage>
</organism>
<sequence>MTKQRIDRLNSLLKEVISEVIRKDVDNPEVGEFVSVTRVDISKDLRHAKVYISIIGDEDTKQKTLKALTTASGFIGINASKKVVMRFFPALRFIIDDTVDKVMRIEELLQEIHEEQDSRIPPKAADDTLF</sequence>
<keyword evidence="2" id="KW-0963">Cytoplasm</keyword>
<name>D6YVR2_WADCW</name>
<dbReference type="PANTHER" id="PTHR33515">
    <property type="entry name" value="RIBOSOME-BINDING FACTOR A, CHLOROPLASTIC-RELATED"/>
    <property type="match status" value="1"/>
</dbReference>
<dbReference type="HOGENOM" id="CLU_089475_6_3_0"/>
<dbReference type="Gene3D" id="3.30.300.20">
    <property type="match status" value="1"/>
</dbReference>
<dbReference type="NCBIfam" id="TIGR00082">
    <property type="entry name" value="rbfA"/>
    <property type="match status" value="1"/>
</dbReference>
<keyword evidence="4" id="KW-1185">Reference proteome</keyword>
<dbReference type="KEGG" id="wch:wcw_0857"/>
<comment type="similarity">
    <text evidence="2">Belongs to the RbfA family.</text>
</comment>
<dbReference type="eggNOG" id="COG0858">
    <property type="taxonomic scope" value="Bacteria"/>
</dbReference>
<dbReference type="GO" id="GO:0005829">
    <property type="term" value="C:cytosol"/>
    <property type="evidence" value="ECO:0007669"/>
    <property type="project" value="TreeGrafter"/>
</dbReference>
<comment type="subunit">
    <text evidence="2">Monomer. Binds 30S ribosomal subunits, but not 50S ribosomal subunits or 70S ribosomes.</text>
</comment>
<reference evidence="3 4" key="1">
    <citation type="journal article" date="2010" name="PLoS ONE">
        <title>The Waddlia genome: a window into chlamydial biology.</title>
        <authorList>
            <person name="Bertelli C."/>
            <person name="Collyn F."/>
            <person name="Croxatto A."/>
            <person name="Ruckert C."/>
            <person name="Polkinghorne A."/>
            <person name="Kebbi-Beghdadi C."/>
            <person name="Goesmann A."/>
            <person name="Vaughan L."/>
            <person name="Greub G."/>
        </authorList>
    </citation>
    <scope>NUCLEOTIDE SEQUENCE [LARGE SCALE GENOMIC DNA]</scope>
    <source>
        <strain evidence="4">ATCC VR-1470 / WSU 86-1044</strain>
    </source>
</reference>